<feature type="binding site" evidence="7">
    <location>
        <position position="64"/>
    </location>
    <ligand>
        <name>substrate</name>
    </ligand>
</feature>
<feature type="binding site" evidence="7">
    <location>
        <position position="167"/>
    </location>
    <ligand>
        <name>substrate</name>
    </ligand>
</feature>
<feature type="domain" description="STAS" evidence="9">
    <location>
        <begin position="320"/>
        <end position="396"/>
    </location>
</feature>
<evidence type="ECO:0000256" key="5">
    <source>
        <dbReference type="ARBA" id="ARBA00049534"/>
    </source>
</evidence>
<dbReference type="Proteomes" id="UP000471120">
    <property type="component" value="Unassembled WGS sequence"/>
</dbReference>
<dbReference type="Pfam" id="PF01740">
    <property type="entry name" value="STAS"/>
    <property type="match status" value="1"/>
</dbReference>
<keyword evidence="7" id="KW-0007">Acetylation</keyword>
<dbReference type="GO" id="GO:0006537">
    <property type="term" value="P:glutamate biosynthetic process"/>
    <property type="evidence" value="ECO:0007669"/>
    <property type="project" value="TreeGrafter"/>
</dbReference>
<evidence type="ECO:0000256" key="1">
    <source>
        <dbReference type="ARBA" id="ARBA00011076"/>
    </source>
</evidence>
<accession>A0A6P2CII4</accession>
<comment type="subunit">
    <text evidence="2 7">Homotetramer.</text>
</comment>
<dbReference type="PROSITE" id="PS50801">
    <property type="entry name" value="STAS"/>
    <property type="match status" value="1"/>
</dbReference>
<dbReference type="InterPro" id="IPR015868">
    <property type="entry name" value="Glutaminase"/>
</dbReference>
<evidence type="ECO:0000259" key="9">
    <source>
        <dbReference type="PROSITE" id="PS50801"/>
    </source>
</evidence>
<dbReference type="InterPro" id="IPR036513">
    <property type="entry name" value="STAS_dom_sf"/>
</dbReference>
<dbReference type="NCBIfam" id="TIGR03814">
    <property type="entry name" value="Gln_ase"/>
    <property type="match status" value="1"/>
</dbReference>
<dbReference type="NCBIfam" id="NF002134">
    <property type="entry name" value="PRK00971.1-4"/>
    <property type="match status" value="1"/>
</dbReference>
<dbReference type="Gene3D" id="3.30.750.24">
    <property type="entry name" value="STAS domain"/>
    <property type="match status" value="1"/>
</dbReference>
<organism evidence="10 11">
    <name type="scientific">Rhodococcus rhodnii</name>
    <dbReference type="NCBI Taxonomy" id="38312"/>
    <lineage>
        <taxon>Bacteria</taxon>
        <taxon>Bacillati</taxon>
        <taxon>Actinomycetota</taxon>
        <taxon>Actinomycetes</taxon>
        <taxon>Mycobacteriales</taxon>
        <taxon>Nocardiaceae</taxon>
        <taxon>Rhodococcus</taxon>
    </lineage>
</organism>
<dbReference type="Pfam" id="PF04960">
    <property type="entry name" value="Glutaminase"/>
    <property type="match status" value="1"/>
</dbReference>
<keyword evidence="4 7" id="KW-0378">Hydrolase</keyword>
<feature type="binding site" evidence="7">
    <location>
        <position position="160"/>
    </location>
    <ligand>
        <name>substrate</name>
    </ligand>
</feature>
<dbReference type="EC" id="3.5.1.2" evidence="3 7"/>
<dbReference type="PANTHER" id="PTHR12544:SF29">
    <property type="entry name" value="GLUTAMINASE"/>
    <property type="match status" value="1"/>
</dbReference>
<dbReference type="AlphaFoldDB" id="A0A6P2CII4"/>
<dbReference type="RefSeq" id="WP_010838779.1">
    <property type="nucleotide sequence ID" value="NZ_QRCM01000001.1"/>
</dbReference>
<feature type="binding site" evidence="7">
    <location>
        <position position="243"/>
    </location>
    <ligand>
        <name>substrate</name>
    </ligand>
</feature>
<dbReference type="InterPro" id="IPR002645">
    <property type="entry name" value="STAS_dom"/>
</dbReference>
<evidence type="ECO:0000256" key="8">
    <source>
        <dbReference type="SAM" id="MobiDB-lite"/>
    </source>
</evidence>
<dbReference type="Gene3D" id="3.40.710.10">
    <property type="entry name" value="DD-peptidase/beta-lactamase superfamily"/>
    <property type="match status" value="1"/>
</dbReference>
<name>A0A6P2CII4_9NOCA</name>
<sequence>MRSPVPDYLAEVLDACSADESGAPADYIPELAAADPDRFGVCLTMSDGEVYTAGDADVPFSIQSISKPFAYAIALEDAGIDDVLAHVGVEPSGEPFNQISLETDTGRPKNPMINAGAIATHSLIGSEDGTAAARERRVLDVFSAAAGRELSIDESVAESEMSTAYRNLAIANLLRGYDVLTTEPSDAVLGYVRQCSISVTTRDLAMMAATLATGGIQPNTGERVFSLAATRYALSVMSTCGMYDASGEWMTRVGIPSKSGVSGGLIGSLPGQLGVATFSPRLDSRGNSVRGIELFERLSRDMGMHLMEAPSQAVSGLRGRYERVDDSRAIEVVELQGEMQFSSAEGAVRRFTDIEPGDNTVVMDLSRVHSVNDVARRVLLEVVRRLGLDGHEVVLVDPDSVLPDPDRGDGVRPRVVNSTDEV</sequence>
<evidence type="ECO:0000256" key="2">
    <source>
        <dbReference type="ARBA" id="ARBA00011881"/>
    </source>
</evidence>
<dbReference type="InterPro" id="IPR012338">
    <property type="entry name" value="Beta-lactam/transpept-like"/>
</dbReference>
<evidence type="ECO:0000256" key="6">
    <source>
        <dbReference type="ARBA" id="ARBA00070405"/>
    </source>
</evidence>
<dbReference type="GO" id="GO:0004359">
    <property type="term" value="F:glutaminase activity"/>
    <property type="evidence" value="ECO:0007669"/>
    <property type="project" value="UniProtKB-UniRule"/>
</dbReference>
<evidence type="ECO:0000313" key="10">
    <source>
        <dbReference type="EMBL" id="TXG91006.1"/>
    </source>
</evidence>
<proteinExistence type="inferred from homology"/>
<comment type="similarity">
    <text evidence="1 7">Belongs to the glutaminase family.</text>
</comment>
<evidence type="ECO:0000256" key="4">
    <source>
        <dbReference type="ARBA" id="ARBA00022801"/>
    </source>
</evidence>
<reference evidence="10 11" key="1">
    <citation type="submission" date="2018-07" db="EMBL/GenBank/DDBJ databases">
        <title>Genome sequence of Rhodococcus rhodnii ATCC 35071 from Rhodnius prolixus.</title>
        <authorList>
            <person name="Patel V."/>
            <person name="Vogel K.J."/>
        </authorList>
    </citation>
    <scope>NUCLEOTIDE SEQUENCE [LARGE SCALE GENOMIC DNA]</scope>
    <source>
        <strain evidence="10 11">ATCC 35071</strain>
    </source>
</reference>
<comment type="caution">
    <text evidence="10">The sequence shown here is derived from an EMBL/GenBank/DDBJ whole genome shotgun (WGS) entry which is preliminary data.</text>
</comment>
<dbReference type="EMBL" id="QRCM01000001">
    <property type="protein sequence ID" value="TXG91006.1"/>
    <property type="molecule type" value="Genomic_DNA"/>
</dbReference>
<feature type="binding site" evidence="7">
    <location>
        <position position="261"/>
    </location>
    <ligand>
        <name>substrate</name>
    </ligand>
</feature>
<dbReference type="HAMAP" id="MF_00313">
    <property type="entry name" value="Glutaminase"/>
    <property type="match status" value="1"/>
</dbReference>
<protein>
    <recommendedName>
        <fullName evidence="6 7">Glutaminase</fullName>
        <ecNumber evidence="3 7">3.5.1.2</ecNumber>
    </recommendedName>
</protein>
<evidence type="ECO:0000256" key="3">
    <source>
        <dbReference type="ARBA" id="ARBA00012918"/>
    </source>
</evidence>
<evidence type="ECO:0000256" key="7">
    <source>
        <dbReference type="HAMAP-Rule" id="MF_00313"/>
    </source>
</evidence>
<feature type="region of interest" description="Disordered" evidence="8">
    <location>
        <begin position="399"/>
        <end position="422"/>
    </location>
</feature>
<dbReference type="GO" id="GO:0006543">
    <property type="term" value="P:L-glutamine catabolic process"/>
    <property type="evidence" value="ECO:0007669"/>
    <property type="project" value="TreeGrafter"/>
</dbReference>
<dbReference type="SUPFAM" id="SSF56601">
    <property type="entry name" value="beta-lactamase/transpeptidase-like"/>
    <property type="match status" value="1"/>
</dbReference>
<dbReference type="SUPFAM" id="SSF52091">
    <property type="entry name" value="SpoIIaa-like"/>
    <property type="match status" value="1"/>
</dbReference>
<feature type="binding site" evidence="7">
    <location>
        <position position="191"/>
    </location>
    <ligand>
        <name>substrate</name>
    </ligand>
</feature>
<gene>
    <name evidence="7" type="primary">glsA</name>
    <name evidence="10" type="ORF">DW322_13195</name>
</gene>
<dbReference type="FunFam" id="3.40.710.10:FF:000005">
    <property type="entry name" value="Glutaminase"/>
    <property type="match status" value="1"/>
</dbReference>
<comment type="catalytic activity">
    <reaction evidence="5 7">
        <text>L-glutamine + H2O = L-glutamate + NH4(+)</text>
        <dbReference type="Rhea" id="RHEA:15889"/>
        <dbReference type="ChEBI" id="CHEBI:15377"/>
        <dbReference type="ChEBI" id="CHEBI:28938"/>
        <dbReference type="ChEBI" id="CHEBI:29985"/>
        <dbReference type="ChEBI" id="CHEBI:58359"/>
        <dbReference type="EC" id="3.5.1.2"/>
    </reaction>
</comment>
<dbReference type="PANTHER" id="PTHR12544">
    <property type="entry name" value="GLUTAMINASE"/>
    <property type="match status" value="1"/>
</dbReference>
<feature type="binding site" evidence="7">
    <location>
        <position position="114"/>
    </location>
    <ligand>
        <name>substrate</name>
    </ligand>
</feature>
<evidence type="ECO:0000313" key="11">
    <source>
        <dbReference type="Proteomes" id="UP000471120"/>
    </source>
</evidence>